<dbReference type="InterPro" id="IPR013785">
    <property type="entry name" value="Aldolase_TIM"/>
</dbReference>
<evidence type="ECO:0000313" key="8">
    <source>
        <dbReference type="EMBL" id="MVT27719.1"/>
    </source>
</evidence>
<dbReference type="CDD" id="cd02809">
    <property type="entry name" value="alpha_hydroxyacid_oxid_FMN"/>
    <property type="match status" value="1"/>
</dbReference>
<feature type="binding site" evidence="6">
    <location>
        <begin position="93"/>
        <end position="95"/>
    </location>
    <ligand>
        <name>FMN</name>
        <dbReference type="ChEBI" id="CHEBI:58210"/>
    </ligand>
</feature>
<evidence type="ECO:0000256" key="1">
    <source>
        <dbReference type="ARBA" id="ARBA00001917"/>
    </source>
</evidence>
<comment type="caution">
    <text evidence="8">The sequence shown here is derived from an EMBL/GenBank/DDBJ whole genome shotgun (WGS) entry which is preliminary data.</text>
</comment>
<feature type="binding site" evidence="6">
    <location>
        <position position="143"/>
    </location>
    <ligand>
        <name>FMN</name>
        <dbReference type="ChEBI" id="CHEBI:58210"/>
    </ligand>
</feature>
<feature type="binding site" evidence="6">
    <location>
        <position position="239"/>
    </location>
    <ligand>
        <name>FMN</name>
        <dbReference type="ChEBI" id="CHEBI:58210"/>
    </ligand>
</feature>
<dbReference type="EMBL" id="WRPM01000103">
    <property type="protein sequence ID" value="MVT27719.1"/>
    <property type="molecule type" value="Genomic_DNA"/>
</dbReference>
<protein>
    <submittedName>
        <fullName evidence="8">Alpha-hydroxy-acid oxidizing enzyme</fullName>
    </submittedName>
</protein>
<feature type="domain" description="FMN hydroxy acid dehydrogenase" evidence="7">
    <location>
        <begin position="14"/>
        <end position="367"/>
    </location>
</feature>
<evidence type="ECO:0000313" key="9">
    <source>
        <dbReference type="Proteomes" id="UP000460157"/>
    </source>
</evidence>
<feature type="binding site" evidence="6">
    <location>
        <position position="266"/>
    </location>
    <ligand>
        <name>glyoxylate</name>
        <dbReference type="ChEBI" id="CHEBI:36655"/>
    </ligand>
</feature>
<dbReference type="GO" id="GO:0016491">
    <property type="term" value="F:oxidoreductase activity"/>
    <property type="evidence" value="ECO:0007669"/>
    <property type="project" value="UniProtKB-KW"/>
</dbReference>
<feature type="binding site" evidence="6">
    <location>
        <position position="171"/>
    </location>
    <ligand>
        <name>FMN</name>
        <dbReference type="ChEBI" id="CHEBI:58210"/>
    </ligand>
</feature>
<dbReference type="Gene3D" id="3.20.20.70">
    <property type="entry name" value="Aldolase class I"/>
    <property type="match status" value="1"/>
</dbReference>
<name>A0A7K1UML0_9MICC</name>
<dbReference type="SUPFAM" id="SSF51395">
    <property type="entry name" value="FMN-linked oxidoreductases"/>
    <property type="match status" value="1"/>
</dbReference>
<organism evidence="8 9">
    <name type="scientific">Nesterenkonia alkaliphila</name>
    <dbReference type="NCBI Taxonomy" id="1463631"/>
    <lineage>
        <taxon>Bacteria</taxon>
        <taxon>Bacillati</taxon>
        <taxon>Actinomycetota</taxon>
        <taxon>Actinomycetes</taxon>
        <taxon>Micrococcales</taxon>
        <taxon>Micrococcaceae</taxon>
        <taxon>Nesterenkonia</taxon>
    </lineage>
</organism>
<dbReference type="PIRSF" id="PIRSF000138">
    <property type="entry name" value="Al-hdrx_acd_dh"/>
    <property type="match status" value="1"/>
</dbReference>
<feature type="binding site" evidence="6">
    <location>
        <begin position="317"/>
        <end position="318"/>
    </location>
    <ligand>
        <name>FMN</name>
        <dbReference type="ChEBI" id="CHEBI:58210"/>
    </ligand>
</feature>
<dbReference type="Proteomes" id="UP000460157">
    <property type="component" value="Unassembled WGS sequence"/>
</dbReference>
<keyword evidence="9" id="KW-1185">Reference proteome</keyword>
<comment type="cofactor">
    <cofactor evidence="1">
        <name>FMN</name>
        <dbReference type="ChEBI" id="CHEBI:58210"/>
    </cofactor>
</comment>
<evidence type="ECO:0000256" key="6">
    <source>
        <dbReference type="PIRSR" id="PIRSR000138-2"/>
    </source>
</evidence>
<evidence type="ECO:0000259" key="7">
    <source>
        <dbReference type="PROSITE" id="PS51349"/>
    </source>
</evidence>
<evidence type="ECO:0000256" key="3">
    <source>
        <dbReference type="ARBA" id="ARBA00022643"/>
    </source>
</evidence>
<keyword evidence="3 6" id="KW-0288">FMN</keyword>
<dbReference type="PANTHER" id="PTHR10578">
    <property type="entry name" value="S -2-HYDROXY-ACID OXIDASE-RELATED"/>
    <property type="match status" value="1"/>
</dbReference>
<evidence type="ECO:0000256" key="2">
    <source>
        <dbReference type="ARBA" id="ARBA00022630"/>
    </source>
</evidence>
<dbReference type="InterPro" id="IPR012133">
    <property type="entry name" value="Alpha-hydoxy_acid_DH_FMN"/>
</dbReference>
<dbReference type="RefSeq" id="WP_157325935.1">
    <property type="nucleotide sequence ID" value="NZ_BMFX01000010.1"/>
</dbReference>
<sequence length="367" mass="39654">MTANTSSIIDERFGSAERFRTLRGIRQEAQCRLSAEQWNFLHSGTGDETTLARNTRAFDEILWNTPLFAGVSSPNTGSRLFGHELSLPLLVAPFGGDAEFHPEGHLAAGRAAQRTGIMQMVPVASSFTLEEVAASSQCPKLFQMTLVGEVSACVELADRARQAGYERIVATYSPLRQWRERLMEDAFVPRVSMQRNFSEGGTAAQRATLEELVSFTAPRWSWQQVQSFIRECDLPVMVKGVQSPRDAEAALAAGADSLYVSNYGGRTVDRTPASIEVLPEVRAAAGPEVPIVLDSGIRRGSDIAAALALGADAVAAGRLIALGLAAAGEEGVVRTVELLRDELWTTLGHLGCSSVEELSSEVLYCRP</sequence>
<keyword evidence="4" id="KW-0560">Oxidoreductase</keyword>
<dbReference type="OrthoDB" id="9770452at2"/>
<feature type="binding site" evidence="6">
    <location>
        <position position="261"/>
    </location>
    <ligand>
        <name>FMN</name>
        <dbReference type="ChEBI" id="CHEBI:58210"/>
    </ligand>
</feature>
<dbReference type="Pfam" id="PF01070">
    <property type="entry name" value="FMN_dh"/>
    <property type="match status" value="1"/>
</dbReference>
<dbReference type="PROSITE" id="PS51349">
    <property type="entry name" value="FMN_HYDROXY_ACID_DH_2"/>
    <property type="match status" value="1"/>
</dbReference>
<gene>
    <name evidence="8" type="ORF">GNZ21_15380</name>
</gene>
<accession>A0A7K1UML0</accession>
<evidence type="ECO:0000256" key="4">
    <source>
        <dbReference type="ARBA" id="ARBA00023002"/>
    </source>
</evidence>
<keyword evidence="2 6" id="KW-0285">Flavoprotein</keyword>
<dbReference type="AlphaFoldDB" id="A0A7K1UML0"/>
<feature type="binding site" evidence="6">
    <location>
        <begin position="294"/>
        <end position="298"/>
    </location>
    <ligand>
        <name>FMN</name>
        <dbReference type="ChEBI" id="CHEBI:58210"/>
    </ligand>
</feature>
<proteinExistence type="inferred from homology"/>
<dbReference type="GO" id="GO:0010181">
    <property type="term" value="F:FMN binding"/>
    <property type="evidence" value="ECO:0007669"/>
    <property type="project" value="InterPro"/>
</dbReference>
<dbReference type="InterPro" id="IPR000262">
    <property type="entry name" value="FMN-dep_DH"/>
</dbReference>
<dbReference type="InterPro" id="IPR037396">
    <property type="entry name" value="FMN_HAD"/>
</dbReference>
<evidence type="ECO:0000256" key="5">
    <source>
        <dbReference type="ARBA" id="ARBA00024042"/>
    </source>
</evidence>
<feature type="binding site" evidence="6">
    <location>
        <position position="179"/>
    </location>
    <ligand>
        <name>glyoxylate</name>
        <dbReference type="ChEBI" id="CHEBI:36655"/>
    </ligand>
</feature>
<reference evidence="8 9" key="1">
    <citation type="submission" date="2019-12" db="EMBL/GenBank/DDBJ databases">
        <title>Nesterenkonia muleiensis sp. nov., a novel actinobacterium isolated from sap of Populus euphratica.</title>
        <authorList>
            <person name="Wang R."/>
        </authorList>
    </citation>
    <scope>NUCLEOTIDE SEQUENCE [LARGE SCALE GENOMIC DNA]</scope>
    <source>
        <strain evidence="8 9">F10</strain>
    </source>
</reference>
<comment type="similarity">
    <text evidence="5">Belongs to the FMN-dependent alpha-hydroxy acid dehydrogenase family.</text>
</comment>
<dbReference type="PANTHER" id="PTHR10578:SF107">
    <property type="entry name" value="2-HYDROXYACID OXIDASE 1"/>
    <property type="match status" value="1"/>
</dbReference>